<evidence type="ECO:0000313" key="1">
    <source>
        <dbReference type="EMBL" id="KAL1268528.1"/>
    </source>
</evidence>
<organism evidence="1 2">
    <name type="scientific">Cirrhinus molitorella</name>
    <name type="common">mud carp</name>
    <dbReference type="NCBI Taxonomy" id="172907"/>
    <lineage>
        <taxon>Eukaryota</taxon>
        <taxon>Metazoa</taxon>
        <taxon>Chordata</taxon>
        <taxon>Craniata</taxon>
        <taxon>Vertebrata</taxon>
        <taxon>Euteleostomi</taxon>
        <taxon>Actinopterygii</taxon>
        <taxon>Neopterygii</taxon>
        <taxon>Teleostei</taxon>
        <taxon>Ostariophysi</taxon>
        <taxon>Cypriniformes</taxon>
        <taxon>Cyprinidae</taxon>
        <taxon>Labeoninae</taxon>
        <taxon>Labeonini</taxon>
        <taxon>Cirrhinus</taxon>
    </lineage>
</organism>
<protein>
    <submittedName>
        <fullName evidence="1">Uncharacterized protein</fullName>
    </submittedName>
</protein>
<name>A0ABR3MV69_9TELE</name>
<evidence type="ECO:0000313" key="2">
    <source>
        <dbReference type="Proteomes" id="UP001558613"/>
    </source>
</evidence>
<reference evidence="1 2" key="1">
    <citation type="submission" date="2023-09" db="EMBL/GenBank/DDBJ databases">
        <authorList>
            <person name="Wang M."/>
        </authorList>
    </citation>
    <scope>NUCLEOTIDE SEQUENCE [LARGE SCALE GENOMIC DNA]</scope>
    <source>
        <strain evidence="1">GT-2023</strain>
        <tissue evidence="1">Liver</tissue>
    </source>
</reference>
<comment type="caution">
    <text evidence="1">The sequence shown here is derived from an EMBL/GenBank/DDBJ whole genome shotgun (WGS) entry which is preliminary data.</text>
</comment>
<keyword evidence="2" id="KW-1185">Reference proteome</keyword>
<accession>A0ABR3MV69</accession>
<sequence length="104" mass="11467">MKTLNKPVTGKKDNLLDTVEVAVGVCVMVTRNLDVEDGIFYGCFGKIVNIVTKKKDGIATVQMLGLQLDNLNASQKHSKKVGGEEDVMVYIERSEDNLRKGVVR</sequence>
<dbReference type="Proteomes" id="UP001558613">
    <property type="component" value="Unassembled WGS sequence"/>
</dbReference>
<proteinExistence type="predicted"/>
<dbReference type="EMBL" id="JAYMGO010000009">
    <property type="protein sequence ID" value="KAL1268528.1"/>
    <property type="molecule type" value="Genomic_DNA"/>
</dbReference>
<gene>
    <name evidence="1" type="ORF">QQF64_033891</name>
</gene>